<sequence length="984" mass="105894">MSTLALLLTLSLLSFLPTPTSSATFNCSVPASNTCRSLIAYIPPNSTTLNSIKTLFNVTHFRTLLGANNLPIATDPALPVSARQKVLVPFTCVCRNGTGVSNKRPQYIVKSGDDLDRIATVLFSRLVTYQEIAAVNKISNPSLIQIGQKLWIPLPCSCDEVDGERVVHYGHVVAAGSSVEAIATEYGTTQETLLRINGISDPKTLKADQVLDVPLKACSSSISNESSDARLLVSNNTYVFTANDCVKCQCSSAKNWTLQCEPSTVNSTVCPAMQCEDSSLTSQLLLGNSTSGCNQTTCAYAGYTNQTKILTTLVTHSTCTASDNKNNASKMSLQGSSWNFLFVAIHLVLLFLHEFQQLVKMAATLFRSGALSNGLTAGASDRNPITRKSRLFNSLHRRGDCNIVARSGRKDLSNANAVGGCNLYATRRALCTPLVTRRRRPCFPMVANQLSSDLDVGSSEVEGKLGLEEEEALIGVGSGDLETYSPDVKRELLMLSLPAILGQAIDPLAQLMETAYIGNLGSVELASAGISMNIFNYISKIFNIPLLSVATSFVAEDLAKSESKVSTSENGYLDGNTNGKPKPVDGVVERKQLSSVSTALLLAVGIGIFEAVALSLGSGLFLNMMGISSVGIGNSLAVFLLPLLIYYFRLGATGAAISTVISQYTVTFLMIWFLNKRAILLPPKVGSLQFGGYLKSGGFLLGRTIACLTTLTLGTSMAARQGPVAMAAHQICIQVWLAVSLLTDAMAASGQALIASYLSKGEYKIVKEVADSALKIGLFTGISLSVILGVSFGSLATLFTNDPEVLAIVRSGILFVSASQPLNALAYVFDGLHYGVSDFAYAARSMMVVGALSSAFLLYAPSIFGLHGVWLGLTLFMGLRAVAGYARYLSKSGPWWFVHRDFQTVQLLLLGCISLGLDFTKFTLLPLWILPKPQRLTTRHAVWRSSHWKLRWKLVLKFLATQKDFENPVTMAIIAKCEFEQTSF</sequence>
<feature type="transmembrane region" description="Helical" evidence="6">
    <location>
        <begin position="908"/>
        <end position="930"/>
    </location>
</feature>
<keyword evidence="10" id="KW-1185">Reference proteome</keyword>
<dbReference type="EMBL" id="RDQH01000331">
    <property type="protein sequence ID" value="RXH97763.1"/>
    <property type="molecule type" value="Genomic_DNA"/>
</dbReference>
<dbReference type="Gene3D" id="3.10.350.10">
    <property type="entry name" value="LysM domain"/>
    <property type="match status" value="2"/>
</dbReference>
<dbReference type="InterPro" id="IPR002528">
    <property type="entry name" value="MATE_fam"/>
</dbReference>
<feature type="domain" description="LysM" evidence="8">
    <location>
        <begin position="169"/>
        <end position="213"/>
    </location>
</feature>
<dbReference type="Pfam" id="PF01476">
    <property type="entry name" value="LysM"/>
    <property type="match status" value="2"/>
</dbReference>
<dbReference type="GO" id="GO:0042910">
    <property type="term" value="F:xenobiotic transmembrane transporter activity"/>
    <property type="evidence" value="ECO:0007669"/>
    <property type="project" value="InterPro"/>
</dbReference>
<feature type="transmembrane region" description="Helical" evidence="6">
    <location>
        <begin position="694"/>
        <end position="714"/>
    </location>
</feature>
<evidence type="ECO:0000313" key="10">
    <source>
        <dbReference type="Proteomes" id="UP000290289"/>
    </source>
</evidence>
<dbReference type="InterPro" id="IPR044644">
    <property type="entry name" value="DinF-like"/>
</dbReference>
<dbReference type="InterPro" id="IPR036779">
    <property type="entry name" value="LysM_dom_sf"/>
</dbReference>
<dbReference type="InterPro" id="IPR018392">
    <property type="entry name" value="LysM"/>
</dbReference>
<reference evidence="9 10" key="1">
    <citation type="submission" date="2018-10" db="EMBL/GenBank/DDBJ databases">
        <title>A high-quality apple genome assembly.</title>
        <authorList>
            <person name="Hu J."/>
        </authorList>
    </citation>
    <scope>NUCLEOTIDE SEQUENCE [LARGE SCALE GENOMIC DNA]</scope>
    <source>
        <strain evidence="10">cv. HFTH1</strain>
        <tissue evidence="9">Young leaf</tissue>
    </source>
</reference>
<evidence type="ECO:0000256" key="1">
    <source>
        <dbReference type="ARBA" id="ARBA00004141"/>
    </source>
</evidence>
<dbReference type="SMART" id="SM00257">
    <property type="entry name" value="LysM"/>
    <property type="match status" value="2"/>
</dbReference>
<dbReference type="Proteomes" id="UP000290289">
    <property type="component" value="Chromosome 5"/>
</dbReference>
<feature type="signal peptide" evidence="7">
    <location>
        <begin position="1"/>
        <end position="22"/>
    </location>
</feature>
<comment type="subcellular location">
    <subcellularLocation>
        <location evidence="1">Membrane</location>
        <topology evidence="1">Multi-pass membrane protein</topology>
    </subcellularLocation>
</comment>
<evidence type="ECO:0000256" key="7">
    <source>
        <dbReference type="SAM" id="SignalP"/>
    </source>
</evidence>
<dbReference type="PANTHER" id="PTHR42893">
    <property type="entry name" value="PROTEIN DETOXIFICATION 44, CHLOROPLASTIC-RELATED"/>
    <property type="match status" value="1"/>
</dbReference>
<dbReference type="GO" id="GO:0015297">
    <property type="term" value="F:antiporter activity"/>
    <property type="evidence" value="ECO:0007669"/>
    <property type="project" value="InterPro"/>
</dbReference>
<evidence type="ECO:0000256" key="2">
    <source>
        <dbReference type="ARBA" id="ARBA00010199"/>
    </source>
</evidence>
<feature type="transmembrane region" description="Helical" evidence="6">
    <location>
        <begin position="735"/>
        <end position="758"/>
    </location>
</feature>
<dbReference type="AlphaFoldDB" id="A0A498JV02"/>
<keyword evidence="7" id="KW-0732">Signal</keyword>
<dbReference type="GO" id="GO:0009507">
    <property type="term" value="C:chloroplast"/>
    <property type="evidence" value="ECO:0007669"/>
    <property type="project" value="TreeGrafter"/>
</dbReference>
<dbReference type="PROSITE" id="PS51782">
    <property type="entry name" value="LYSM"/>
    <property type="match status" value="2"/>
</dbReference>
<evidence type="ECO:0000256" key="5">
    <source>
        <dbReference type="ARBA" id="ARBA00023136"/>
    </source>
</evidence>
<feature type="transmembrane region" description="Helical" evidence="6">
    <location>
        <begin position="599"/>
        <end position="621"/>
    </location>
</feature>
<comment type="similarity">
    <text evidence="2 6">Belongs to the multi antimicrobial extrusion (MATE) (TC 2.A.66.1) family.</text>
</comment>
<name>A0A498JV02_MALDO</name>
<dbReference type="CDD" id="cd13136">
    <property type="entry name" value="MATE_DinF_like"/>
    <property type="match status" value="1"/>
</dbReference>
<comment type="caution">
    <text evidence="6">Lacks conserved residue(s) required for the propagation of feature annotation.</text>
</comment>
<dbReference type="CDD" id="cd00118">
    <property type="entry name" value="LysM"/>
    <property type="match status" value="2"/>
</dbReference>
<keyword evidence="4 6" id="KW-1133">Transmembrane helix</keyword>
<feature type="domain" description="LysM" evidence="8">
    <location>
        <begin position="105"/>
        <end position="152"/>
    </location>
</feature>
<dbReference type="Pfam" id="PF01554">
    <property type="entry name" value="MatE"/>
    <property type="match status" value="1"/>
</dbReference>
<feature type="transmembrane region" description="Helical" evidence="6">
    <location>
        <begin position="841"/>
        <end position="861"/>
    </location>
</feature>
<gene>
    <name evidence="9" type="ORF">DVH24_010088</name>
</gene>
<proteinExistence type="inferred from homology"/>
<evidence type="ECO:0000256" key="4">
    <source>
        <dbReference type="ARBA" id="ARBA00022989"/>
    </source>
</evidence>
<feature type="transmembrane region" description="Helical" evidence="6">
    <location>
        <begin position="778"/>
        <end position="799"/>
    </location>
</feature>
<keyword evidence="3 6" id="KW-0812">Transmembrane</keyword>
<evidence type="ECO:0000313" key="9">
    <source>
        <dbReference type="EMBL" id="RXH97763.1"/>
    </source>
</evidence>
<evidence type="ECO:0000256" key="6">
    <source>
        <dbReference type="RuleBase" id="RU004914"/>
    </source>
</evidence>
<dbReference type="GO" id="GO:0016020">
    <property type="term" value="C:membrane"/>
    <property type="evidence" value="ECO:0007669"/>
    <property type="project" value="UniProtKB-SubCell"/>
</dbReference>
<dbReference type="PANTHER" id="PTHR42893:SF45">
    <property type="entry name" value="PROTEIN DETOXIFICATION 45, CHLOROPLASTIC"/>
    <property type="match status" value="1"/>
</dbReference>
<dbReference type="NCBIfam" id="TIGR00797">
    <property type="entry name" value="matE"/>
    <property type="match status" value="1"/>
</dbReference>
<feature type="transmembrane region" description="Helical" evidence="6">
    <location>
        <begin position="655"/>
        <end position="674"/>
    </location>
</feature>
<feature type="chain" id="PRO_5019769272" description="Protein DETOXIFICATION" evidence="7">
    <location>
        <begin position="23"/>
        <end position="984"/>
    </location>
</feature>
<feature type="transmembrane region" description="Helical" evidence="6">
    <location>
        <begin position="627"/>
        <end position="648"/>
    </location>
</feature>
<keyword evidence="5 6" id="KW-0472">Membrane</keyword>
<protein>
    <recommendedName>
        <fullName evidence="6">Protein DETOXIFICATION</fullName>
    </recommendedName>
    <alternativeName>
        <fullName evidence="6">Multidrug and toxic compound extrusion protein</fullName>
    </alternativeName>
</protein>
<feature type="transmembrane region" description="Helical" evidence="6">
    <location>
        <begin position="811"/>
        <end position="829"/>
    </location>
</feature>
<organism evidence="9 10">
    <name type="scientific">Malus domestica</name>
    <name type="common">Apple</name>
    <name type="synonym">Pyrus malus</name>
    <dbReference type="NCBI Taxonomy" id="3750"/>
    <lineage>
        <taxon>Eukaryota</taxon>
        <taxon>Viridiplantae</taxon>
        <taxon>Streptophyta</taxon>
        <taxon>Embryophyta</taxon>
        <taxon>Tracheophyta</taxon>
        <taxon>Spermatophyta</taxon>
        <taxon>Magnoliopsida</taxon>
        <taxon>eudicotyledons</taxon>
        <taxon>Gunneridae</taxon>
        <taxon>Pentapetalae</taxon>
        <taxon>rosids</taxon>
        <taxon>fabids</taxon>
        <taxon>Rosales</taxon>
        <taxon>Rosaceae</taxon>
        <taxon>Amygdaloideae</taxon>
        <taxon>Maleae</taxon>
        <taxon>Malus</taxon>
    </lineage>
</organism>
<evidence type="ECO:0000256" key="3">
    <source>
        <dbReference type="ARBA" id="ARBA00022692"/>
    </source>
</evidence>
<comment type="caution">
    <text evidence="9">The sequence shown here is derived from an EMBL/GenBank/DDBJ whole genome shotgun (WGS) entry which is preliminary data.</text>
</comment>
<accession>A0A498JV02</accession>
<evidence type="ECO:0000259" key="8">
    <source>
        <dbReference type="PROSITE" id="PS51782"/>
    </source>
</evidence>
<dbReference type="SUPFAM" id="SSF54106">
    <property type="entry name" value="LysM domain"/>
    <property type="match status" value="2"/>
</dbReference>